<dbReference type="EMBL" id="FPAB01000006">
    <property type="protein sequence ID" value="SFT03667.1"/>
    <property type="molecule type" value="Genomic_DNA"/>
</dbReference>
<reference evidence="7" key="1">
    <citation type="submission" date="2016-10" db="EMBL/GenBank/DDBJ databases">
        <authorList>
            <person name="Varghese N."/>
            <person name="Submissions S."/>
        </authorList>
    </citation>
    <scope>NUCLEOTIDE SEQUENCE [LARGE SCALE GENOMIC DNA]</scope>
    <source>
        <strain evidence="7">CGMCC 4.7047</strain>
    </source>
</reference>
<dbReference type="InterPro" id="IPR016181">
    <property type="entry name" value="Acyl_CoA_acyltransferase"/>
</dbReference>
<dbReference type="RefSeq" id="WP_093843687.1">
    <property type="nucleotide sequence ID" value="NZ_CP054938.1"/>
</dbReference>
<dbReference type="SUPFAM" id="SSF55718">
    <property type="entry name" value="SCP-like"/>
    <property type="match status" value="1"/>
</dbReference>
<feature type="binding site" evidence="4">
    <location>
        <begin position="118"/>
        <end position="119"/>
    </location>
    <ligand>
        <name>acetyl-CoA</name>
        <dbReference type="ChEBI" id="CHEBI:57288"/>
    </ligand>
</feature>
<dbReference type="InterPro" id="IPR041380">
    <property type="entry name" value="Acetyltransf_17"/>
</dbReference>
<name>A0A1I6UQQ8_9ACTN</name>
<comment type="similarity">
    <text evidence="1 4">Belongs to the acetyltransferase Eis family.</text>
</comment>
<feature type="active site" description="Proton acceptor; via carboxylate" evidence="4">
    <location>
        <position position="409"/>
    </location>
</feature>
<dbReference type="NCBIfam" id="NF002367">
    <property type="entry name" value="PRK01346.1-4"/>
    <property type="match status" value="1"/>
</dbReference>
<gene>
    <name evidence="6" type="ORF">SAMN05444716_10685</name>
</gene>
<feature type="domain" description="N-acetyltransferase" evidence="5">
    <location>
        <begin position="3"/>
        <end position="151"/>
    </location>
</feature>
<organism evidence="6 7">
    <name type="scientific">Streptomyces harbinensis</name>
    <dbReference type="NCBI Taxonomy" id="1176198"/>
    <lineage>
        <taxon>Bacteria</taxon>
        <taxon>Bacillati</taxon>
        <taxon>Actinomycetota</taxon>
        <taxon>Actinomycetes</taxon>
        <taxon>Kitasatosporales</taxon>
        <taxon>Streptomycetaceae</taxon>
        <taxon>Streptomyces</taxon>
    </lineage>
</organism>
<dbReference type="Gene3D" id="3.30.1050.10">
    <property type="entry name" value="SCP2 sterol-binding domain"/>
    <property type="match status" value="1"/>
</dbReference>
<dbReference type="Proteomes" id="UP000198873">
    <property type="component" value="Unassembled WGS sequence"/>
</dbReference>
<evidence type="ECO:0000256" key="3">
    <source>
        <dbReference type="ARBA" id="ARBA00023315"/>
    </source>
</evidence>
<dbReference type="InterPro" id="IPR025559">
    <property type="entry name" value="Eis_dom"/>
</dbReference>
<dbReference type="Pfam" id="PF13530">
    <property type="entry name" value="SCP2_2"/>
    <property type="match status" value="1"/>
</dbReference>
<dbReference type="STRING" id="1176198.SAMN05444716_10685"/>
<dbReference type="Pfam" id="PF13527">
    <property type="entry name" value="Acetyltransf_9"/>
    <property type="match status" value="1"/>
</dbReference>
<dbReference type="InterPro" id="IPR022902">
    <property type="entry name" value="NAcTrfase_Eis"/>
</dbReference>
<dbReference type="PANTHER" id="PTHR37817:SF1">
    <property type="entry name" value="N-ACETYLTRANSFERASE EIS"/>
    <property type="match status" value="1"/>
</dbReference>
<accession>A0A1I6UQQ8</accession>
<dbReference type="InterPro" id="IPR000182">
    <property type="entry name" value="GNAT_dom"/>
</dbReference>
<dbReference type="GO" id="GO:0034069">
    <property type="term" value="F:aminoglycoside N-acetyltransferase activity"/>
    <property type="evidence" value="ECO:0007669"/>
    <property type="project" value="TreeGrafter"/>
</dbReference>
<evidence type="ECO:0000259" key="5">
    <source>
        <dbReference type="PROSITE" id="PS51186"/>
    </source>
</evidence>
<dbReference type="PANTHER" id="PTHR37817">
    <property type="entry name" value="N-ACETYLTRANSFERASE EIS"/>
    <property type="match status" value="1"/>
</dbReference>
<evidence type="ECO:0000256" key="4">
    <source>
        <dbReference type="HAMAP-Rule" id="MF_01812"/>
    </source>
</evidence>
<feature type="binding site" evidence="4">
    <location>
        <begin position="90"/>
        <end position="95"/>
    </location>
    <ligand>
        <name>acetyl-CoA</name>
        <dbReference type="ChEBI" id="CHEBI:57288"/>
    </ligand>
</feature>
<dbReference type="InterPro" id="IPR051554">
    <property type="entry name" value="Acetyltransferase_Eis"/>
</dbReference>
<evidence type="ECO:0000256" key="2">
    <source>
        <dbReference type="ARBA" id="ARBA00022679"/>
    </source>
</evidence>
<keyword evidence="3 4" id="KW-0012">Acyltransferase</keyword>
<keyword evidence="7" id="KW-1185">Reference proteome</keyword>
<comment type="subunit">
    <text evidence="4">Homohexamer; trimer of dimers.</text>
</comment>
<evidence type="ECO:0000313" key="7">
    <source>
        <dbReference type="Proteomes" id="UP000198873"/>
    </source>
</evidence>
<proteinExistence type="inferred from homology"/>
<evidence type="ECO:0000313" key="6">
    <source>
        <dbReference type="EMBL" id="SFT03667.1"/>
    </source>
</evidence>
<dbReference type="HAMAP" id="MF_01812">
    <property type="entry name" value="Eis"/>
    <property type="match status" value="1"/>
</dbReference>
<protein>
    <submittedName>
        <fullName evidence="6">Predicted acetyltransferase</fullName>
    </submittedName>
</protein>
<sequence length="409" mass="44165">MTIELRVLDEADWETWFSTVSWAFGGAFGSDEERALWRSLTETERSIGVWDGDRVVGTAGTFSLGLSVPGGAVVPAGGLTMVGVAPTHRRRGILRRMMRQQLDDVRAAGEPLAVLTASEPSIYGRFGYGTATWELSAEIETRDVRLSAPPGIDEVEIRVADPADVLDACEELYARQVPLRPGMLARRPGWERAALWVAPDVRAGAAPQLCVLAERDGELLGYARYLTRPSWQPSGPDGTVQVRDLQATEPAGYAALLRYLLDIDLMSTVALARRPVDEPFTQLLSDVRRCDLRVRDGLYLRPVEVGPALAARRYATDVEVVLEVTDAFCPWNEGRWRLSGGPEGAVCERTADPAELALTVNEVGAAYLGGVSLSALAAAGRVRELRPGALGAAATAFGSPVAPWLSHGF</sequence>
<evidence type="ECO:0000256" key="1">
    <source>
        <dbReference type="ARBA" id="ARBA00009213"/>
    </source>
</evidence>
<dbReference type="CDD" id="cd04301">
    <property type="entry name" value="NAT_SF"/>
    <property type="match status" value="1"/>
</dbReference>
<dbReference type="InterPro" id="IPR036527">
    <property type="entry name" value="SCP2_sterol-bd_dom_sf"/>
</dbReference>
<dbReference type="AlphaFoldDB" id="A0A1I6UQQ8"/>
<dbReference type="PROSITE" id="PS51186">
    <property type="entry name" value="GNAT"/>
    <property type="match status" value="1"/>
</dbReference>
<dbReference type="Gene3D" id="3.40.630.30">
    <property type="match status" value="2"/>
</dbReference>
<keyword evidence="2 4" id="KW-0808">Transferase</keyword>
<dbReference type="SUPFAM" id="SSF55729">
    <property type="entry name" value="Acyl-CoA N-acyltransferases (Nat)"/>
    <property type="match status" value="1"/>
</dbReference>
<dbReference type="Pfam" id="PF17668">
    <property type="entry name" value="Acetyltransf_17"/>
    <property type="match status" value="1"/>
</dbReference>
<feature type="active site" description="Proton donor" evidence="4">
    <location>
        <position position="123"/>
    </location>
</feature>
<dbReference type="GO" id="GO:0030649">
    <property type="term" value="P:aminoglycoside antibiotic catabolic process"/>
    <property type="evidence" value="ECO:0007669"/>
    <property type="project" value="TreeGrafter"/>
</dbReference>
<feature type="binding site" evidence="4">
    <location>
        <begin position="82"/>
        <end position="84"/>
    </location>
    <ligand>
        <name>acetyl-CoA</name>
        <dbReference type="ChEBI" id="CHEBI:57288"/>
    </ligand>
</feature>